<feature type="domain" description="C2H2-type" evidence="6">
    <location>
        <begin position="98"/>
        <end position="125"/>
    </location>
</feature>
<dbReference type="PANTHER" id="PTHR24379:SF127">
    <property type="entry name" value="BLOODY FINGERS-RELATED"/>
    <property type="match status" value="1"/>
</dbReference>
<keyword evidence="4" id="KW-0862">Zinc</keyword>
<evidence type="ECO:0000259" key="6">
    <source>
        <dbReference type="PROSITE" id="PS50157"/>
    </source>
</evidence>
<feature type="domain" description="C2H2-type" evidence="6">
    <location>
        <begin position="125"/>
        <end position="153"/>
    </location>
</feature>
<protein>
    <submittedName>
        <fullName evidence="8">Oocyte zinc finger protein XlCOF26-like</fullName>
    </submittedName>
</protein>
<dbReference type="GO" id="GO:0005634">
    <property type="term" value="C:nucleus"/>
    <property type="evidence" value="ECO:0007669"/>
    <property type="project" value="TreeGrafter"/>
</dbReference>
<evidence type="ECO:0000256" key="5">
    <source>
        <dbReference type="PROSITE-ProRule" id="PRU00042"/>
    </source>
</evidence>
<organism evidence="7 8">
    <name type="scientific">Branchiostoma belcheri</name>
    <name type="common">Amphioxus</name>
    <dbReference type="NCBI Taxonomy" id="7741"/>
    <lineage>
        <taxon>Eukaryota</taxon>
        <taxon>Metazoa</taxon>
        <taxon>Chordata</taxon>
        <taxon>Cephalochordata</taxon>
        <taxon>Leptocardii</taxon>
        <taxon>Amphioxiformes</taxon>
        <taxon>Branchiostomatidae</taxon>
        <taxon>Branchiostoma</taxon>
    </lineage>
</organism>
<evidence type="ECO:0000256" key="2">
    <source>
        <dbReference type="ARBA" id="ARBA00022737"/>
    </source>
</evidence>
<dbReference type="GO" id="GO:0000981">
    <property type="term" value="F:DNA-binding transcription factor activity, RNA polymerase II-specific"/>
    <property type="evidence" value="ECO:0007669"/>
    <property type="project" value="TreeGrafter"/>
</dbReference>
<name>A0A6P5ASB9_BRABE</name>
<dbReference type="OrthoDB" id="3069995at2759"/>
<evidence type="ECO:0000256" key="3">
    <source>
        <dbReference type="ARBA" id="ARBA00022771"/>
    </source>
</evidence>
<dbReference type="RefSeq" id="XP_019644901.1">
    <property type="nucleotide sequence ID" value="XM_019789342.1"/>
</dbReference>
<feature type="domain" description="C2H2-type" evidence="6">
    <location>
        <begin position="187"/>
        <end position="214"/>
    </location>
</feature>
<dbReference type="Pfam" id="PF13912">
    <property type="entry name" value="zf-C2H2_6"/>
    <property type="match status" value="1"/>
</dbReference>
<evidence type="ECO:0000256" key="4">
    <source>
        <dbReference type="ARBA" id="ARBA00022833"/>
    </source>
</evidence>
<evidence type="ECO:0000256" key="1">
    <source>
        <dbReference type="ARBA" id="ARBA00022723"/>
    </source>
</evidence>
<evidence type="ECO:0000313" key="8">
    <source>
        <dbReference type="RefSeq" id="XP_019644901.1"/>
    </source>
</evidence>
<dbReference type="GO" id="GO:0008270">
    <property type="term" value="F:zinc ion binding"/>
    <property type="evidence" value="ECO:0007669"/>
    <property type="project" value="UniProtKB-KW"/>
</dbReference>
<gene>
    <name evidence="8" type="primary">LOC109485671</name>
</gene>
<dbReference type="PROSITE" id="PS50157">
    <property type="entry name" value="ZINC_FINGER_C2H2_2"/>
    <property type="match status" value="3"/>
</dbReference>
<dbReference type="InterPro" id="IPR013087">
    <property type="entry name" value="Znf_C2H2_type"/>
</dbReference>
<dbReference type="InterPro" id="IPR036236">
    <property type="entry name" value="Znf_C2H2_sf"/>
</dbReference>
<keyword evidence="1" id="KW-0479">Metal-binding</keyword>
<dbReference type="Pfam" id="PF13894">
    <property type="entry name" value="zf-C2H2_4"/>
    <property type="match status" value="1"/>
</dbReference>
<reference evidence="8" key="1">
    <citation type="submission" date="2025-08" db="UniProtKB">
        <authorList>
            <consortium name="RefSeq"/>
        </authorList>
    </citation>
    <scope>IDENTIFICATION</scope>
    <source>
        <tissue evidence="8">Gonad</tissue>
    </source>
</reference>
<keyword evidence="7" id="KW-1185">Reference proteome</keyword>
<dbReference type="Proteomes" id="UP000515135">
    <property type="component" value="Unplaced"/>
</dbReference>
<dbReference type="SUPFAM" id="SSF57667">
    <property type="entry name" value="beta-beta-alpha zinc fingers"/>
    <property type="match status" value="3"/>
</dbReference>
<keyword evidence="2" id="KW-0677">Repeat</keyword>
<dbReference type="SMART" id="SM00355">
    <property type="entry name" value="ZnF_C2H2"/>
    <property type="match status" value="6"/>
</dbReference>
<accession>A0A6P5ASB9</accession>
<dbReference type="PANTHER" id="PTHR24379">
    <property type="entry name" value="KRAB AND ZINC FINGER DOMAIN-CONTAINING"/>
    <property type="match status" value="1"/>
</dbReference>
<dbReference type="AlphaFoldDB" id="A0A6P5ASB9"/>
<dbReference type="KEGG" id="bbel:109485671"/>
<proteinExistence type="predicted"/>
<dbReference type="Gene3D" id="3.30.160.60">
    <property type="entry name" value="Classic Zinc Finger"/>
    <property type="match status" value="3"/>
</dbReference>
<evidence type="ECO:0000313" key="7">
    <source>
        <dbReference type="Proteomes" id="UP000515135"/>
    </source>
</evidence>
<keyword evidence="3 5" id="KW-0863">Zinc-finger</keyword>
<sequence length="214" mass="24735">MREATSTQAESQPVAAGVPAIKTHEASKHVRRYLRRSKEPLYVCPTCGTQIFTEIGAKRHAERHTESAKRFQCGQCSKNFLLQHEYTRHPCMTKGKVFKCQECLAEFKSQQGLQLHESSHSQKVVTCKECGQQFDSSYKLRYHYEKVHESPIKKSCRFCCKDFCTRAARKTHEAICKHNDRPNPVLHKCHQCSKVFKSKWNLARHTSTHSDTTH</sequence>
<dbReference type="GO" id="GO:0000977">
    <property type="term" value="F:RNA polymerase II transcription regulatory region sequence-specific DNA binding"/>
    <property type="evidence" value="ECO:0007669"/>
    <property type="project" value="TreeGrafter"/>
</dbReference>
<dbReference type="GeneID" id="109485671"/>
<dbReference type="PROSITE" id="PS00028">
    <property type="entry name" value="ZINC_FINGER_C2H2_1"/>
    <property type="match status" value="4"/>
</dbReference>
<dbReference type="Pfam" id="PF00096">
    <property type="entry name" value="zf-C2H2"/>
    <property type="match status" value="1"/>
</dbReference>